<accession>A0A375JAN7</accession>
<protein>
    <submittedName>
        <fullName evidence="1">Uncharacterized protein</fullName>
    </submittedName>
</protein>
<evidence type="ECO:0000313" key="2">
    <source>
        <dbReference type="Proteomes" id="UP000256805"/>
    </source>
</evidence>
<evidence type="ECO:0000313" key="1">
    <source>
        <dbReference type="EMBL" id="SPS02254.1"/>
    </source>
</evidence>
<dbReference type="AlphaFoldDB" id="A0A375JAN7"/>
<dbReference type="Proteomes" id="UP000256805">
    <property type="component" value="Unassembled WGS sequence"/>
</dbReference>
<sequence>MQFRGAITVKQAQQVGGDVAQIAAPFRRAQQQRLAGRRRPRQMVKSAMVAGFAFALDQGVDVRGNLYLRAAIVTALMSGEQFRAIEDAYLPGTGPHRERASPWVCGIV</sequence>
<gene>
    <name evidence="1" type="ORF">CBM2634_P210002</name>
</gene>
<name>A0A375JAN7_9BURK</name>
<dbReference type="EMBL" id="OVTA01000064">
    <property type="protein sequence ID" value="SPS02254.1"/>
    <property type="molecule type" value="Genomic_DNA"/>
</dbReference>
<reference evidence="1 2" key="1">
    <citation type="submission" date="2018-01" db="EMBL/GenBank/DDBJ databases">
        <authorList>
            <person name="Gaut B.S."/>
            <person name="Morton B.R."/>
            <person name="Clegg M.T."/>
            <person name="Duvall M.R."/>
        </authorList>
    </citation>
    <scope>NUCLEOTIDE SEQUENCE [LARGE SCALE GENOMIC DNA]</scope>
    <source>
        <strain evidence="1">Cupriavidus taiwanensis cmp 52</strain>
    </source>
</reference>
<organism evidence="1 2">
    <name type="scientific">Cupriavidus taiwanensis</name>
    <dbReference type="NCBI Taxonomy" id="164546"/>
    <lineage>
        <taxon>Bacteria</taxon>
        <taxon>Pseudomonadati</taxon>
        <taxon>Pseudomonadota</taxon>
        <taxon>Betaproteobacteria</taxon>
        <taxon>Burkholderiales</taxon>
        <taxon>Burkholderiaceae</taxon>
        <taxon>Cupriavidus</taxon>
    </lineage>
</organism>
<proteinExistence type="predicted"/>